<dbReference type="Gene3D" id="2.40.30.170">
    <property type="match status" value="1"/>
</dbReference>
<dbReference type="InterPro" id="IPR058625">
    <property type="entry name" value="MdtA-like_BSH"/>
</dbReference>
<dbReference type="GO" id="GO:0030313">
    <property type="term" value="C:cell envelope"/>
    <property type="evidence" value="ECO:0007669"/>
    <property type="project" value="UniProtKB-SubCell"/>
</dbReference>
<evidence type="ECO:0000256" key="3">
    <source>
        <dbReference type="SAM" id="Coils"/>
    </source>
</evidence>
<evidence type="ECO:0000259" key="6">
    <source>
        <dbReference type="Pfam" id="PF25990"/>
    </source>
</evidence>
<sequence length="564" mass="61103">MFEGLGISLNTTPFSCLLRPLIKRGNLVVSLSASGQVAAQNQVEIKAKEPGEVTFVAVKANQGVKKGALLFQIDPTVTQKNLQSAQIGLETTQLELVDLLAGPDELDVLKAQNSLTQQEQNIQKTKDSIEKSYEDIFNDVADVFLNLPSVMTDFRDTLYSEEIAKKEKLTTSENITTLYNSLLYSDYVSKDHLEAFSLKTESSYALSKAKYDLAFANYKSMSRASSKQEKEDLLALNIGAVRLISDGLKDTANLFDYWVDQRTAKGLSVFSTVSTYQDSLKADISQVNSFLSSLLSAQNSLQSNKDQLINQESSLEEAQISFERLKEGATDLEIRTKKLALTQKQDDLLTAQEALNNTSIRAPYAGVILQVNTSLGDETGSLVMALLSTKEKIIAISLNEIDIVKVKKGQKTTILFDAIDGLTYAGEVVEVSGAGSISGGVVSYEVKVALLNQDEKIKEGMSALISIITDFKQNVLLVPNSALKTQGEVQYVEMPGTGGGTPTTKQVETGISNETKTEIISGLSDSDIIISQTISTTATTNQTQGNGFGSGGMPQGGNVMRIIR</sequence>
<dbReference type="AlphaFoldDB" id="A0A2G9ZG04"/>
<feature type="domain" description="Multidrug resistance protein MdtA-like barrel-sandwich hybrid" evidence="5">
    <location>
        <begin position="41"/>
        <end position="377"/>
    </location>
</feature>
<dbReference type="InterPro" id="IPR058636">
    <property type="entry name" value="Beta-barrel_YknX"/>
</dbReference>
<name>A0A2G9ZG04_9BACT</name>
<dbReference type="Pfam" id="PF25917">
    <property type="entry name" value="BSH_RND"/>
    <property type="match status" value="1"/>
</dbReference>
<dbReference type="Pfam" id="PF25990">
    <property type="entry name" value="Beta-barrel_YknX"/>
    <property type="match status" value="1"/>
</dbReference>
<dbReference type="Gene3D" id="2.40.50.100">
    <property type="match status" value="1"/>
</dbReference>
<comment type="caution">
    <text evidence="7">The sequence shown here is derived from an EMBL/GenBank/DDBJ whole genome shotgun (WGS) entry which is preliminary data.</text>
</comment>
<dbReference type="Proteomes" id="UP000230447">
    <property type="component" value="Unassembled WGS sequence"/>
</dbReference>
<keyword evidence="2 3" id="KW-0175">Coiled coil</keyword>
<dbReference type="SUPFAM" id="SSF111369">
    <property type="entry name" value="HlyD-like secretion proteins"/>
    <property type="match status" value="1"/>
</dbReference>
<evidence type="ECO:0000313" key="8">
    <source>
        <dbReference type="Proteomes" id="UP000230447"/>
    </source>
</evidence>
<evidence type="ECO:0000313" key="7">
    <source>
        <dbReference type="EMBL" id="PIP32094.1"/>
    </source>
</evidence>
<feature type="domain" description="YknX-like beta-barrel" evidence="6">
    <location>
        <begin position="397"/>
        <end position="467"/>
    </location>
</feature>
<dbReference type="EMBL" id="PCSB01000002">
    <property type="protein sequence ID" value="PIP32094.1"/>
    <property type="molecule type" value="Genomic_DNA"/>
</dbReference>
<dbReference type="Gene3D" id="1.10.287.470">
    <property type="entry name" value="Helix hairpin bin"/>
    <property type="match status" value="1"/>
</dbReference>
<dbReference type="PANTHER" id="PTHR32347">
    <property type="entry name" value="EFFLUX SYSTEM COMPONENT YKNX-RELATED"/>
    <property type="match status" value="1"/>
</dbReference>
<evidence type="ECO:0000256" key="4">
    <source>
        <dbReference type="SAM" id="MobiDB-lite"/>
    </source>
</evidence>
<evidence type="ECO:0000256" key="1">
    <source>
        <dbReference type="ARBA" id="ARBA00004196"/>
    </source>
</evidence>
<feature type="coiled-coil region" evidence="3">
    <location>
        <begin position="298"/>
        <end position="335"/>
    </location>
</feature>
<protein>
    <submittedName>
        <fullName evidence="7">Uncharacterized protein</fullName>
    </submittedName>
</protein>
<comment type="subcellular location">
    <subcellularLocation>
        <location evidence="1">Cell envelope</location>
    </subcellularLocation>
</comment>
<feature type="compositionally biased region" description="Gly residues" evidence="4">
    <location>
        <begin position="546"/>
        <end position="555"/>
    </location>
</feature>
<dbReference type="PANTHER" id="PTHR32347:SF14">
    <property type="entry name" value="EFFLUX SYSTEM COMPONENT YKNX-RELATED"/>
    <property type="match status" value="1"/>
</dbReference>
<accession>A0A2G9ZG04</accession>
<dbReference type="InterPro" id="IPR050465">
    <property type="entry name" value="UPF0194_transport"/>
</dbReference>
<feature type="coiled-coil region" evidence="3">
    <location>
        <begin position="108"/>
        <end position="135"/>
    </location>
</feature>
<feature type="region of interest" description="Disordered" evidence="4">
    <location>
        <begin position="540"/>
        <end position="564"/>
    </location>
</feature>
<proteinExistence type="predicted"/>
<evidence type="ECO:0000256" key="2">
    <source>
        <dbReference type="ARBA" id="ARBA00023054"/>
    </source>
</evidence>
<dbReference type="Gene3D" id="2.40.420.20">
    <property type="match status" value="1"/>
</dbReference>
<organism evidence="7 8">
    <name type="scientific">bacterium (Candidatus Gribaldobacteria) CG23_combo_of_CG06-09_8_20_14_all_37_87_8</name>
    <dbReference type="NCBI Taxonomy" id="2014278"/>
    <lineage>
        <taxon>Bacteria</taxon>
        <taxon>Candidatus Gribaldobacteria</taxon>
    </lineage>
</organism>
<gene>
    <name evidence="7" type="ORF">COX24_00085</name>
</gene>
<reference evidence="7 8" key="1">
    <citation type="submission" date="2017-09" db="EMBL/GenBank/DDBJ databases">
        <title>Depth-based differentiation of microbial function through sediment-hosted aquifers and enrichment of novel symbionts in the deep terrestrial subsurface.</title>
        <authorList>
            <person name="Probst A.J."/>
            <person name="Ladd B."/>
            <person name="Jarett J.K."/>
            <person name="Geller-Mcgrath D.E."/>
            <person name="Sieber C.M."/>
            <person name="Emerson J.B."/>
            <person name="Anantharaman K."/>
            <person name="Thomas B.C."/>
            <person name="Malmstrom R."/>
            <person name="Stieglmeier M."/>
            <person name="Klingl A."/>
            <person name="Woyke T."/>
            <person name="Ryan C.M."/>
            <person name="Banfield J.F."/>
        </authorList>
    </citation>
    <scope>NUCLEOTIDE SEQUENCE [LARGE SCALE GENOMIC DNA]</scope>
    <source>
        <strain evidence="7">CG23_combo_of_CG06-09_8_20_14_all_37_87_8</strain>
    </source>
</reference>
<evidence type="ECO:0000259" key="5">
    <source>
        <dbReference type="Pfam" id="PF25917"/>
    </source>
</evidence>